<comment type="caution">
    <text evidence="10">The sequence shown here is derived from an EMBL/GenBank/DDBJ whole genome shotgun (WGS) entry which is preliminary data.</text>
</comment>
<protein>
    <submittedName>
        <fullName evidence="10">Phosphatase PAP2 family protein</fullName>
    </submittedName>
</protein>
<keyword evidence="2" id="KW-1003">Cell membrane</keyword>
<dbReference type="InterPro" id="IPR036938">
    <property type="entry name" value="PAP2/HPO_sf"/>
</dbReference>
<dbReference type="SUPFAM" id="SSF48317">
    <property type="entry name" value="Acid phosphatase/Vanadium-dependent haloperoxidase"/>
    <property type="match status" value="1"/>
</dbReference>
<feature type="transmembrane region" description="Helical" evidence="8">
    <location>
        <begin position="141"/>
        <end position="160"/>
    </location>
</feature>
<dbReference type="EMBL" id="JAHKNI010000004">
    <property type="protein sequence ID" value="MBU3062742.1"/>
    <property type="molecule type" value="Genomic_DNA"/>
</dbReference>
<dbReference type="Gene3D" id="1.20.144.10">
    <property type="entry name" value="Phosphatidic acid phosphatase type 2/haloperoxidase"/>
    <property type="match status" value="2"/>
</dbReference>
<feature type="domain" description="Phosphatidic acid phosphatase type 2/haloperoxidase" evidence="9">
    <location>
        <begin position="95"/>
        <end position="206"/>
    </location>
</feature>
<evidence type="ECO:0000256" key="5">
    <source>
        <dbReference type="ARBA" id="ARBA00022989"/>
    </source>
</evidence>
<proteinExistence type="predicted"/>
<dbReference type="SMART" id="SM00014">
    <property type="entry name" value="acidPPc"/>
    <property type="match status" value="1"/>
</dbReference>
<feature type="region of interest" description="Disordered" evidence="7">
    <location>
        <begin position="230"/>
        <end position="253"/>
    </location>
</feature>
<comment type="subcellular location">
    <subcellularLocation>
        <location evidence="1">Cell membrane</location>
        <topology evidence="1">Multi-pass membrane protein</topology>
    </subcellularLocation>
</comment>
<keyword evidence="11" id="KW-1185">Reference proteome</keyword>
<feature type="transmembrane region" description="Helical" evidence="8">
    <location>
        <begin position="191"/>
        <end position="209"/>
    </location>
</feature>
<evidence type="ECO:0000256" key="6">
    <source>
        <dbReference type="ARBA" id="ARBA00023136"/>
    </source>
</evidence>
<dbReference type="RefSeq" id="WP_215917635.1">
    <property type="nucleotide sequence ID" value="NZ_JAHKNI010000004.1"/>
</dbReference>
<dbReference type="PANTHER" id="PTHR14969:SF62">
    <property type="entry name" value="DECAPRENYLPHOSPHORYL-5-PHOSPHORIBOSE PHOSPHATASE RV3807C-RELATED"/>
    <property type="match status" value="1"/>
</dbReference>
<dbReference type="PANTHER" id="PTHR14969">
    <property type="entry name" value="SPHINGOSINE-1-PHOSPHATE PHOSPHOHYDROLASE"/>
    <property type="match status" value="1"/>
</dbReference>
<feature type="compositionally biased region" description="Basic and acidic residues" evidence="7">
    <location>
        <begin position="238"/>
        <end position="253"/>
    </location>
</feature>
<feature type="transmembrane region" description="Helical" evidence="8">
    <location>
        <begin position="65"/>
        <end position="85"/>
    </location>
</feature>
<evidence type="ECO:0000256" key="1">
    <source>
        <dbReference type="ARBA" id="ARBA00004651"/>
    </source>
</evidence>
<evidence type="ECO:0000313" key="10">
    <source>
        <dbReference type="EMBL" id="MBU3062742.1"/>
    </source>
</evidence>
<dbReference type="Pfam" id="PF01569">
    <property type="entry name" value="PAP2"/>
    <property type="match status" value="1"/>
</dbReference>
<organism evidence="10 11">
    <name type="scientific">Nocardia albiluteola</name>
    <dbReference type="NCBI Taxonomy" id="2842303"/>
    <lineage>
        <taxon>Bacteria</taxon>
        <taxon>Bacillati</taxon>
        <taxon>Actinomycetota</taxon>
        <taxon>Actinomycetes</taxon>
        <taxon>Mycobacteriales</taxon>
        <taxon>Nocardiaceae</taxon>
        <taxon>Nocardia</taxon>
    </lineage>
</organism>
<reference evidence="10 11" key="1">
    <citation type="submission" date="2021-06" db="EMBL/GenBank/DDBJ databases">
        <title>Actinomycetes sequencing.</title>
        <authorList>
            <person name="Shan Q."/>
        </authorList>
    </citation>
    <scope>NUCLEOTIDE SEQUENCE [LARGE SCALE GENOMIC DNA]</scope>
    <source>
        <strain evidence="10 11">NEAU-G5</strain>
    </source>
</reference>
<evidence type="ECO:0000256" key="7">
    <source>
        <dbReference type="SAM" id="MobiDB-lite"/>
    </source>
</evidence>
<accession>A0ABS6AXF8</accession>
<evidence type="ECO:0000256" key="2">
    <source>
        <dbReference type="ARBA" id="ARBA00022475"/>
    </source>
</evidence>
<evidence type="ECO:0000256" key="4">
    <source>
        <dbReference type="ARBA" id="ARBA00022801"/>
    </source>
</evidence>
<dbReference type="InterPro" id="IPR000326">
    <property type="entry name" value="PAP2/HPO"/>
</dbReference>
<sequence>MSVWFVGHDGADLRPDRGIEDMTAPAAPSPGSILSLDASNIDGSWYVDMTRFARDTPWLNTPMTAYSTLGFGLFVVLILIGWWIARRRDATAMTAALAVPAAAVIAYLVNDSIKLIFAEHRPCYRFPHAFLLEKCPVIDDYSFPSNHTVVVFAMAAALLLVSRALGIWALIAAAVMGVSRVYVGAHYPHDVAVGAVVGLVVGYVSAVLLRRYATPLVARLSTGPLRPLLTTTSSGRNSAEDHAGTVPDHIGRA</sequence>
<evidence type="ECO:0000256" key="3">
    <source>
        <dbReference type="ARBA" id="ARBA00022692"/>
    </source>
</evidence>
<gene>
    <name evidence="10" type="ORF">KO481_14575</name>
</gene>
<keyword evidence="3 8" id="KW-0812">Transmembrane</keyword>
<name>A0ABS6AXF8_9NOCA</name>
<keyword evidence="4" id="KW-0378">Hydrolase</keyword>
<dbReference type="Proteomes" id="UP000733379">
    <property type="component" value="Unassembled WGS sequence"/>
</dbReference>
<evidence type="ECO:0000256" key="8">
    <source>
        <dbReference type="SAM" id="Phobius"/>
    </source>
</evidence>
<evidence type="ECO:0000313" key="11">
    <source>
        <dbReference type="Proteomes" id="UP000733379"/>
    </source>
</evidence>
<keyword evidence="6 8" id="KW-0472">Membrane</keyword>
<keyword evidence="5 8" id="KW-1133">Transmembrane helix</keyword>
<evidence type="ECO:0000259" key="9">
    <source>
        <dbReference type="SMART" id="SM00014"/>
    </source>
</evidence>